<organism evidence="1 2">
    <name type="scientific">Caerostris darwini</name>
    <dbReference type="NCBI Taxonomy" id="1538125"/>
    <lineage>
        <taxon>Eukaryota</taxon>
        <taxon>Metazoa</taxon>
        <taxon>Ecdysozoa</taxon>
        <taxon>Arthropoda</taxon>
        <taxon>Chelicerata</taxon>
        <taxon>Arachnida</taxon>
        <taxon>Araneae</taxon>
        <taxon>Araneomorphae</taxon>
        <taxon>Entelegynae</taxon>
        <taxon>Araneoidea</taxon>
        <taxon>Araneidae</taxon>
        <taxon>Caerostris</taxon>
    </lineage>
</organism>
<dbReference type="Proteomes" id="UP001054837">
    <property type="component" value="Unassembled WGS sequence"/>
</dbReference>
<sequence length="56" mass="6706">VERRLAVDRRNVDERRFVNFWNLYGRLPPDILSMSMKDNLLKIDQMSMRDALLISP</sequence>
<proteinExistence type="predicted"/>
<protein>
    <submittedName>
        <fullName evidence="1">Uncharacterized protein</fullName>
    </submittedName>
</protein>
<evidence type="ECO:0000313" key="2">
    <source>
        <dbReference type="Proteomes" id="UP001054837"/>
    </source>
</evidence>
<keyword evidence="2" id="KW-1185">Reference proteome</keyword>
<comment type="caution">
    <text evidence="1">The sequence shown here is derived from an EMBL/GenBank/DDBJ whole genome shotgun (WGS) entry which is preliminary data.</text>
</comment>
<dbReference type="AlphaFoldDB" id="A0AAV4N3I8"/>
<feature type="non-terminal residue" evidence="1">
    <location>
        <position position="1"/>
    </location>
</feature>
<gene>
    <name evidence="1" type="ORF">CDAR_223171</name>
</gene>
<accession>A0AAV4N3I8</accession>
<name>A0AAV4N3I8_9ARAC</name>
<dbReference type="EMBL" id="BPLQ01001139">
    <property type="protein sequence ID" value="GIX78904.1"/>
    <property type="molecule type" value="Genomic_DNA"/>
</dbReference>
<evidence type="ECO:0000313" key="1">
    <source>
        <dbReference type="EMBL" id="GIX78904.1"/>
    </source>
</evidence>
<reference evidence="1 2" key="1">
    <citation type="submission" date="2021-06" db="EMBL/GenBank/DDBJ databases">
        <title>Caerostris darwini draft genome.</title>
        <authorList>
            <person name="Kono N."/>
            <person name="Arakawa K."/>
        </authorList>
    </citation>
    <scope>NUCLEOTIDE SEQUENCE [LARGE SCALE GENOMIC DNA]</scope>
</reference>